<feature type="transmembrane region" description="Helical" evidence="5">
    <location>
        <begin position="72"/>
        <end position="97"/>
    </location>
</feature>
<proteinExistence type="predicted"/>
<feature type="transmembrane region" description="Helical" evidence="5">
    <location>
        <begin position="9"/>
        <end position="36"/>
    </location>
</feature>
<dbReference type="InterPro" id="IPR004031">
    <property type="entry name" value="PMP22/EMP/MP20/Claudin"/>
</dbReference>
<feature type="transmembrane region" description="Helical" evidence="5">
    <location>
        <begin position="104"/>
        <end position="129"/>
    </location>
</feature>
<evidence type="ECO:0008006" key="7">
    <source>
        <dbReference type="Google" id="ProtNLM"/>
    </source>
</evidence>
<evidence type="ECO:0000256" key="4">
    <source>
        <dbReference type="ARBA" id="ARBA00023136"/>
    </source>
</evidence>
<protein>
    <recommendedName>
        <fullName evidence="7">Claudin</fullName>
    </recommendedName>
</protein>
<name>A0A0B6Z6T9_9EUPU</name>
<sequence length="165" mass="17268">MALPAGLSLIYLIGLPCLTIGLLFQLIALVTANWSVSQDEVLFGLWEKCQDDSSCEENSEEMITPGLEACQAFAVLAIVIGGVSVILSLVHALMAMLGKPLRKLVPLIVMITSACTLIFIIISVVVWSAAVHKSGTVTHGYSFALSIVGGLLIAGGGILVFLGSP</sequence>
<reference evidence="6" key="1">
    <citation type="submission" date="2014-12" db="EMBL/GenBank/DDBJ databases">
        <title>Insight into the proteome of Arion vulgaris.</title>
        <authorList>
            <person name="Aradska J."/>
            <person name="Bulat T."/>
            <person name="Smidak R."/>
            <person name="Sarate P."/>
            <person name="Gangsoo J."/>
            <person name="Sialana F."/>
            <person name="Bilban M."/>
            <person name="Lubec G."/>
        </authorList>
    </citation>
    <scope>NUCLEOTIDE SEQUENCE</scope>
    <source>
        <tissue evidence="6">Skin</tissue>
    </source>
</reference>
<evidence type="ECO:0000256" key="5">
    <source>
        <dbReference type="SAM" id="Phobius"/>
    </source>
</evidence>
<dbReference type="Pfam" id="PF00822">
    <property type="entry name" value="PMP22_Claudin"/>
    <property type="match status" value="1"/>
</dbReference>
<evidence type="ECO:0000313" key="6">
    <source>
        <dbReference type="EMBL" id="CEK64092.1"/>
    </source>
</evidence>
<evidence type="ECO:0000256" key="2">
    <source>
        <dbReference type="ARBA" id="ARBA00022692"/>
    </source>
</evidence>
<dbReference type="Gene3D" id="1.20.140.150">
    <property type="match status" value="1"/>
</dbReference>
<keyword evidence="4 5" id="KW-0472">Membrane</keyword>
<dbReference type="GO" id="GO:0016020">
    <property type="term" value="C:membrane"/>
    <property type="evidence" value="ECO:0007669"/>
    <property type="project" value="UniProtKB-SubCell"/>
</dbReference>
<accession>A0A0B6Z6T9</accession>
<gene>
    <name evidence="6" type="primary">ORF50582</name>
</gene>
<feature type="transmembrane region" description="Helical" evidence="5">
    <location>
        <begin position="141"/>
        <end position="162"/>
    </location>
</feature>
<evidence type="ECO:0000256" key="1">
    <source>
        <dbReference type="ARBA" id="ARBA00004141"/>
    </source>
</evidence>
<evidence type="ECO:0000256" key="3">
    <source>
        <dbReference type="ARBA" id="ARBA00022989"/>
    </source>
</evidence>
<keyword evidence="2 5" id="KW-0812">Transmembrane</keyword>
<keyword evidence="3 5" id="KW-1133">Transmembrane helix</keyword>
<dbReference type="EMBL" id="HACG01017227">
    <property type="protein sequence ID" value="CEK64092.1"/>
    <property type="molecule type" value="Transcribed_RNA"/>
</dbReference>
<organism evidence="6">
    <name type="scientific">Arion vulgaris</name>
    <dbReference type="NCBI Taxonomy" id="1028688"/>
    <lineage>
        <taxon>Eukaryota</taxon>
        <taxon>Metazoa</taxon>
        <taxon>Spiralia</taxon>
        <taxon>Lophotrochozoa</taxon>
        <taxon>Mollusca</taxon>
        <taxon>Gastropoda</taxon>
        <taxon>Heterobranchia</taxon>
        <taxon>Euthyneura</taxon>
        <taxon>Panpulmonata</taxon>
        <taxon>Eupulmonata</taxon>
        <taxon>Stylommatophora</taxon>
        <taxon>Helicina</taxon>
        <taxon>Arionoidea</taxon>
        <taxon>Arionidae</taxon>
        <taxon>Arion</taxon>
    </lineage>
</organism>
<comment type="subcellular location">
    <subcellularLocation>
        <location evidence="1">Membrane</location>
        <topology evidence="1">Multi-pass membrane protein</topology>
    </subcellularLocation>
</comment>
<dbReference type="AlphaFoldDB" id="A0A0B6Z6T9"/>